<evidence type="ECO:0000256" key="1">
    <source>
        <dbReference type="SAM" id="Phobius"/>
    </source>
</evidence>
<sequence>MRGWWPLLFFIAAVAWFVAVSAGFATLSAVRGWLQSGEGERSANVGERVVVAVAAFGVVWFSLDWAFVDSERWLAGGGEFGIGVVLVGLFAVASLAGVMARDSLWR</sequence>
<gene>
    <name evidence="2" type="ORF">CHR55_30310</name>
</gene>
<proteinExistence type="predicted"/>
<evidence type="ECO:0000313" key="2">
    <source>
        <dbReference type="EMBL" id="PCK23343.1"/>
    </source>
</evidence>
<organism evidence="2 3">
    <name type="scientific">Rhodococcus qingshengii</name>
    <dbReference type="NCBI Taxonomy" id="334542"/>
    <lineage>
        <taxon>Bacteria</taxon>
        <taxon>Bacillati</taxon>
        <taxon>Actinomycetota</taxon>
        <taxon>Actinomycetes</taxon>
        <taxon>Mycobacteriales</taxon>
        <taxon>Nocardiaceae</taxon>
        <taxon>Rhodococcus</taxon>
        <taxon>Rhodococcus erythropolis group</taxon>
    </lineage>
</organism>
<feature type="transmembrane region" description="Helical" evidence="1">
    <location>
        <begin position="80"/>
        <end position="100"/>
    </location>
</feature>
<dbReference type="Proteomes" id="UP000230886">
    <property type="component" value="Unassembled WGS sequence"/>
</dbReference>
<keyword evidence="1" id="KW-1133">Transmembrane helix</keyword>
<name>A0A2A5J1E7_RHOSG</name>
<protein>
    <submittedName>
        <fullName evidence="2">Uncharacterized protein</fullName>
    </submittedName>
</protein>
<keyword evidence="1" id="KW-0812">Transmembrane</keyword>
<evidence type="ECO:0000313" key="3">
    <source>
        <dbReference type="Proteomes" id="UP000230886"/>
    </source>
</evidence>
<dbReference type="EMBL" id="NOVD01000052">
    <property type="protein sequence ID" value="PCK23343.1"/>
    <property type="molecule type" value="Genomic_DNA"/>
</dbReference>
<dbReference type="AlphaFoldDB" id="A0A2A5J1E7"/>
<keyword evidence="1" id="KW-0472">Membrane</keyword>
<feature type="transmembrane region" description="Helical" evidence="1">
    <location>
        <begin position="49"/>
        <end position="68"/>
    </location>
</feature>
<accession>A0A2A5J1E7</accession>
<reference evidence="2 3" key="1">
    <citation type="submission" date="2017-07" db="EMBL/GenBank/DDBJ databases">
        <title>Draft sequence of Rhodococcus enclensis 23b-28.</title>
        <authorList>
            <person name="Besaury L."/>
            <person name="Sancelme M."/>
            <person name="Amato P."/>
            <person name="Lallement A."/>
            <person name="Delort A.-M."/>
        </authorList>
    </citation>
    <scope>NUCLEOTIDE SEQUENCE [LARGE SCALE GENOMIC DNA]</scope>
    <source>
        <strain evidence="2 3">23b-28</strain>
    </source>
</reference>
<comment type="caution">
    <text evidence="2">The sequence shown here is derived from an EMBL/GenBank/DDBJ whole genome shotgun (WGS) entry which is preliminary data.</text>
</comment>